<organism evidence="1 2">
    <name type="scientific">Petrolisthes cinctipes</name>
    <name type="common">Flat porcelain crab</name>
    <dbReference type="NCBI Taxonomy" id="88211"/>
    <lineage>
        <taxon>Eukaryota</taxon>
        <taxon>Metazoa</taxon>
        <taxon>Ecdysozoa</taxon>
        <taxon>Arthropoda</taxon>
        <taxon>Crustacea</taxon>
        <taxon>Multicrustacea</taxon>
        <taxon>Malacostraca</taxon>
        <taxon>Eumalacostraca</taxon>
        <taxon>Eucarida</taxon>
        <taxon>Decapoda</taxon>
        <taxon>Pleocyemata</taxon>
        <taxon>Anomura</taxon>
        <taxon>Galatheoidea</taxon>
        <taxon>Porcellanidae</taxon>
        <taxon>Petrolisthes</taxon>
    </lineage>
</organism>
<dbReference type="EMBL" id="JAWQEG010002593">
    <property type="protein sequence ID" value="KAK3870884.1"/>
    <property type="molecule type" value="Genomic_DNA"/>
</dbReference>
<keyword evidence="2" id="KW-1185">Reference proteome</keyword>
<sequence length="148" mass="16069">MAGEGSGGVVTGPGPFPGVVDMFGTAGGLLEYRSAQLASRGFASLALAFFGYDDLPKSLEEFNITYFEEAVEFLLKHEKSYTHRARNSPPGVSPPEVGWRLPFPSTRQPVSLCQGTKVWSGSDWNKQRRGLGPFNGSIHFFCSSLCCN</sequence>
<comment type="caution">
    <text evidence="1">The sequence shown here is derived from an EMBL/GenBank/DDBJ whole genome shotgun (WGS) entry which is preliminary data.</text>
</comment>
<evidence type="ECO:0000313" key="2">
    <source>
        <dbReference type="Proteomes" id="UP001286313"/>
    </source>
</evidence>
<dbReference type="InterPro" id="IPR029058">
    <property type="entry name" value="AB_hydrolase_fold"/>
</dbReference>
<dbReference type="PANTHER" id="PTHR10824">
    <property type="entry name" value="ACYL-COENZYME A THIOESTERASE-RELATED"/>
    <property type="match status" value="1"/>
</dbReference>
<dbReference type="Gene3D" id="3.40.50.1820">
    <property type="entry name" value="alpha/beta hydrolase"/>
    <property type="match status" value="1"/>
</dbReference>
<dbReference type="AlphaFoldDB" id="A0AAE1FAV8"/>
<evidence type="ECO:0000313" key="1">
    <source>
        <dbReference type="EMBL" id="KAK3870884.1"/>
    </source>
</evidence>
<dbReference type="Proteomes" id="UP001286313">
    <property type="component" value="Unassembled WGS sequence"/>
</dbReference>
<gene>
    <name evidence="1" type="ORF">Pcinc_023910</name>
</gene>
<protein>
    <submittedName>
        <fullName evidence="1">Uncharacterized protein</fullName>
    </submittedName>
</protein>
<accession>A0AAE1FAV8</accession>
<dbReference type="SUPFAM" id="SSF53474">
    <property type="entry name" value="alpha/beta-Hydrolases"/>
    <property type="match status" value="1"/>
</dbReference>
<reference evidence="1" key="1">
    <citation type="submission" date="2023-10" db="EMBL/GenBank/DDBJ databases">
        <title>Genome assemblies of two species of porcelain crab, Petrolisthes cinctipes and Petrolisthes manimaculis (Anomura: Porcellanidae).</title>
        <authorList>
            <person name="Angst P."/>
        </authorList>
    </citation>
    <scope>NUCLEOTIDE SEQUENCE</scope>
    <source>
        <strain evidence="1">PB745_01</strain>
        <tissue evidence="1">Gill</tissue>
    </source>
</reference>
<name>A0AAE1FAV8_PETCI</name>
<dbReference type="GO" id="GO:0047617">
    <property type="term" value="F:fatty acyl-CoA hydrolase activity"/>
    <property type="evidence" value="ECO:0007669"/>
    <property type="project" value="TreeGrafter"/>
</dbReference>
<proteinExistence type="predicted"/>
<dbReference type="GO" id="GO:0006637">
    <property type="term" value="P:acyl-CoA metabolic process"/>
    <property type="evidence" value="ECO:0007669"/>
    <property type="project" value="TreeGrafter"/>
</dbReference>
<dbReference type="PANTHER" id="PTHR10824:SF4">
    <property type="entry name" value="ACYL-COENZYME A THIOESTERASE 1-LIKE"/>
    <property type="match status" value="1"/>
</dbReference>
<dbReference type="GO" id="GO:0006631">
    <property type="term" value="P:fatty acid metabolic process"/>
    <property type="evidence" value="ECO:0007669"/>
    <property type="project" value="TreeGrafter"/>
</dbReference>